<name>A0A345XJ67_9ACTN</name>
<feature type="compositionally biased region" description="Low complexity" evidence="1">
    <location>
        <begin position="348"/>
        <end position="359"/>
    </location>
</feature>
<evidence type="ECO:0000256" key="1">
    <source>
        <dbReference type="SAM" id="MobiDB-lite"/>
    </source>
</evidence>
<dbReference type="NCBIfam" id="TIGR01686">
    <property type="entry name" value="FkbH"/>
    <property type="match status" value="1"/>
</dbReference>
<dbReference type="Gene3D" id="3.40.50.1000">
    <property type="entry name" value="HAD superfamily/HAD-like"/>
    <property type="match status" value="1"/>
</dbReference>
<evidence type="ECO:0000313" key="2">
    <source>
        <dbReference type="EMBL" id="AXK31683.1"/>
    </source>
</evidence>
<dbReference type="InterPro" id="IPR010033">
    <property type="entry name" value="HAD_SF_ppase_IIIC"/>
</dbReference>
<dbReference type="SUPFAM" id="SSF56784">
    <property type="entry name" value="HAD-like"/>
    <property type="match status" value="1"/>
</dbReference>
<organism evidence="2 3">
    <name type="scientific">Streptomyces armeniacus</name>
    <dbReference type="NCBI Taxonomy" id="83291"/>
    <lineage>
        <taxon>Bacteria</taxon>
        <taxon>Bacillati</taxon>
        <taxon>Actinomycetota</taxon>
        <taxon>Actinomycetes</taxon>
        <taxon>Kitasatosporales</taxon>
        <taxon>Streptomycetaceae</taxon>
        <taxon>Streptomyces</taxon>
    </lineage>
</organism>
<dbReference type="InterPro" id="IPR016181">
    <property type="entry name" value="Acyl_CoA_acyltransferase"/>
</dbReference>
<dbReference type="InterPro" id="IPR036412">
    <property type="entry name" value="HAD-like_sf"/>
</dbReference>
<keyword evidence="3" id="KW-1185">Reference proteome</keyword>
<dbReference type="SUPFAM" id="SSF55729">
    <property type="entry name" value="Acyl-CoA N-acyltransferases (Nat)"/>
    <property type="match status" value="1"/>
</dbReference>
<protein>
    <submittedName>
        <fullName evidence="2">HAD-IIIC family phosphatase</fullName>
    </submittedName>
</protein>
<dbReference type="InterPro" id="IPR023214">
    <property type="entry name" value="HAD_sf"/>
</dbReference>
<feature type="region of interest" description="Disordered" evidence="1">
    <location>
        <begin position="337"/>
        <end position="359"/>
    </location>
</feature>
<dbReference type="NCBIfam" id="TIGR01681">
    <property type="entry name" value="HAD-SF-IIIC"/>
    <property type="match status" value="1"/>
</dbReference>
<dbReference type="RefSeq" id="WP_208875376.1">
    <property type="nucleotide sequence ID" value="NZ_CP031320.1"/>
</dbReference>
<reference evidence="2 3" key="1">
    <citation type="submission" date="2018-07" db="EMBL/GenBank/DDBJ databases">
        <title>Draft genome of the type strain Streptomyces armeniacus ATCC 15676.</title>
        <authorList>
            <person name="Labana P."/>
            <person name="Gosse J.T."/>
            <person name="Boddy C.N."/>
        </authorList>
    </citation>
    <scope>NUCLEOTIDE SEQUENCE [LARGE SCALE GENOMIC DNA]</scope>
    <source>
        <strain evidence="2 3">ATCC 15676</strain>
    </source>
</reference>
<proteinExistence type="predicted"/>
<gene>
    <name evidence="2" type="ORF">DVA86_02490</name>
</gene>
<sequence length="359" mass="39001">MTATERTEAVTPVKCLVWDLDDTLWRGTVLEGDDPRPSEAAVSTLHALDERGVLHAVASRGDHATATAHLTKLGLAELFTVLEVGWGAKSESVRRISEALGIGIDTLAFVDNDPVERAEVASAHPRVRCYAAEELAELPAREEFPAGEVTQEARGRRRLYRAEASRNQAREAYDGTPAQFLASLELELTVRAATPDDLARAHELTVRTHQLNTTGRSYSMAELREMCDSPRYEVLVAGLTDRFGSYGVIGLAVVERDGGRCVLRLLLLSCRVMSRGIGPALIGHIVRRTLAEGMRPEAEFVPTEVNRVMLVNLRFAGFEVLEQSEGRLLLGFPPDGQPPSLPSHVRITGSTSTAAGSGT</sequence>
<dbReference type="Gene3D" id="3.40.630.30">
    <property type="match status" value="1"/>
</dbReference>
<accession>A0A345XJ67</accession>
<dbReference type="KEGG" id="sarm:DVA86_02490"/>
<dbReference type="Proteomes" id="UP000254425">
    <property type="component" value="Chromosome"/>
</dbReference>
<evidence type="ECO:0000313" key="3">
    <source>
        <dbReference type="Proteomes" id="UP000254425"/>
    </source>
</evidence>
<dbReference type="InterPro" id="IPR010037">
    <property type="entry name" value="FkbH_domain"/>
</dbReference>
<dbReference type="AlphaFoldDB" id="A0A345XJ67"/>
<dbReference type="EMBL" id="CP031320">
    <property type="protein sequence ID" value="AXK31683.1"/>
    <property type="molecule type" value="Genomic_DNA"/>
</dbReference>